<dbReference type="CDD" id="cd07346">
    <property type="entry name" value="ABC_6TM_exporters"/>
    <property type="match status" value="1"/>
</dbReference>
<feature type="domain" description="ABC transmembrane type-1" evidence="8">
    <location>
        <begin position="2"/>
        <end position="276"/>
    </location>
</feature>
<dbReference type="InterPro" id="IPR017871">
    <property type="entry name" value="ABC_transporter-like_CS"/>
</dbReference>
<feature type="transmembrane region" description="Helical" evidence="6">
    <location>
        <begin position="39"/>
        <end position="59"/>
    </location>
</feature>
<evidence type="ECO:0000256" key="4">
    <source>
        <dbReference type="ARBA" id="ARBA00023136"/>
    </source>
</evidence>
<protein>
    <submittedName>
        <fullName evidence="9">ABC transporter ATP-binding protein</fullName>
    </submittedName>
</protein>
<dbReference type="GO" id="GO:0005524">
    <property type="term" value="F:ATP binding"/>
    <property type="evidence" value="ECO:0007669"/>
    <property type="project" value="UniProtKB-KW"/>
</dbReference>
<dbReference type="PANTHER" id="PTHR43394:SF1">
    <property type="entry name" value="ATP-BINDING CASSETTE SUB-FAMILY B MEMBER 10, MITOCHONDRIAL"/>
    <property type="match status" value="1"/>
</dbReference>
<keyword evidence="4 6" id="KW-0472">Membrane</keyword>
<dbReference type="Proteomes" id="UP001520140">
    <property type="component" value="Unassembled WGS sequence"/>
</dbReference>
<evidence type="ECO:0000313" key="10">
    <source>
        <dbReference type="Proteomes" id="UP001520140"/>
    </source>
</evidence>
<comment type="caution">
    <text evidence="9">The sequence shown here is derived from an EMBL/GenBank/DDBJ whole genome shotgun (WGS) entry which is preliminary data.</text>
</comment>
<feature type="transmembrane region" description="Helical" evidence="6">
    <location>
        <begin position="223"/>
        <end position="247"/>
    </location>
</feature>
<keyword evidence="2 6" id="KW-0812">Transmembrane</keyword>
<proteinExistence type="predicted"/>
<dbReference type="PROSITE" id="PS50893">
    <property type="entry name" value="ABC_TRANSPORTER_2"/>
    <property type="match status" value="1"/>
</dbReference>
<dbReference type="PROSITE" id="PS50929">
    <property type="entry name" value="ABC_TM1F"/>
    <property type="match status" value="1"/>
</dbReference>
<feature type="region of interest" description="Disordered" evidence="5">
    <location>
        <begin position="301"/>
        <end position="321"/>
    </location>
</feature>
<sequence length="559" mass="57445">MIGSSLLFCLHQFCETMVPVAIGIIVSRAVETGDVTAMLLSLVGLAALFVVLSFAYRIGARIIVVAIEREAHLLRVEVARTVLDPRGIDTELSAGELLTVGTSDAEKTSWILDVVARSASATTALVVTAVALLVVDVPLGLAVVIGTPLLLLVLQWCAPVLTRAATASQTEIARVSGLATDLVGGVRPLRGIGGEGAAARRYAEASRRALDATLRLARGNSAYLGLSATVGSLLAAGVAGGAGYLALTGRLTLGELVTVVGLAQFLVEPLSSLSRLPGVTAVVRGSADRVATVLGAPPLVEGAVPDPDAGDAGDAAATDARPSVRAPRLDLHAVAHGSLRGIDLDVAPGETVGVVAYRPADAESLVSVLSGQVPLDPSAGRVGVGGTDVRELPLTEVRRTVLVEPHAADLFAGTVRTNIVTRAADEARLDAAVTASAVTDLIDLHEAGLDHPVTDRGASLSGGQRQRVALARALAADPPLLVLHDPTTAVDSVTEHAIADGIRTLRAGPDRATVVVSTSPALLAVTDRVVVIDDGRVVARGTHRSLSTTDPTYRERVLR</sequence>
<keyword evidence="3 6" id="KW-1133">Transmembrane helix</keyword>
<dbReference type="InterPro" id="IPR036640">
    <property type="entry name" value="ABC1_TM_sf"/>
</dbReference>
<feature type="domain" description="ABC transporter" evidence="7">
    <location>
        <begin position="324"/>
        <end position="559"/>
    </location>
</feature>
<feature type="compositionally biased region" description="Low complexity" evidence="5">
    <location>
        <begin position="302"/>
        <end position="321"/>
    </location>
</feature>
<comment type="subcellular location">
    <subcellularLocation>
        <location evidence="1">Cell membrane</location>
        <topology evidence="1">Multi-pass membrane protein</topology>
    </subcellularLocation>
</comment>
<evidence type="ECO:0000259" key="8">
    <source>
        <dbReference type="PROSITE" id="PS50929"/>
    </source>
</evidence>
<organism evidence="9 10">
    <name type="scientific">Rhodococcoides kroppenstedtii</name>
    <dbReference type="NCBI Taxonomy" id="293050"/>
    <lineage>
        <taxon>Bacteria</taxon>
        <taxon>Bacillati</taxon>
        <taxon>Actinomycetota</taxon>
        <taxon>Actinomycetes</taxon>
        <taxon>Mycobacteriales</taxon>
        <taxon>Nocardiaceae</taxon>
        <taxon>Rhodococcoides</taxon>
    </lineage>
</organism>
<reference evidence="9 10" key="1">
    <citation type="submission" date="2020-06" db="EMBL/GenBank/DDBJ databases">
        <title>Taxonomy, biology and ecology of Rhodococcus bacteria occurring in California pistachio and other woody hosts as revealed by genome sequence analyses.</title>
        <authorList>
            <person name="Gai Y."/>
            <person name="Riely B."/>
        </authorList>
    </citation>
    <scope>NUCLEOTIDE SEQUENCE [LARGE SCALE GENOMIC DNA]</scope>
    <source>
        <strain evidence="9 10">BP-284</strain>
    </source>
</reference>
<dbReference type="InterPro" id="IPR003439">
    <property type="entry name" value="ABC_transporter-like_ATP-bd"/>
</dbReference>
<dbReference type="InterPro" id="IPR039421">
    <property type="entry name" value="Type_1_exporter"/>
</dbReference>
<dbReference type="Gene3D" id="3.40.50.300">
    <property type="entry name" value="P-loop containing nucleotide triphosphate hydrolases"/>
    <property type="match status" value="1"/>
</dbReference>
<dbReference type="InterPro" id="IPR011527">
    <property type="entry name" value="ABC1_TM_dom"/>
</dbReference>
<accession>A0ABS7NXH2</accession>
<dbReference type="SUPFAM" id="SSF52540">
    <property type="entry name" value="P-loop containing nucleoside triphosphate hydrolases"/>
    <property type="match status" value="1"/>
</dbReference>
<evidence type="ECO:0000259" key="7">
    <source>
        <dbReference type="PROSITE" id="PS50893"/>
    </source>
</evidence>
<keyword evidence="9" id="KW-0547">Nucleotide-binding</keyword>
<evidence type="ECO:0000256" key="3">
    <source>
        <dbReference type="ARBA" id="ARBA00022989"/>
    </source>
</evidence>
<keyword evidence="10" id="KW-1185">Reference proteome</keyword>
<dbReference type="InterPro" id="IPR027417">
    <property type="entry name" value="P-loop_NTPase"/>
</dbReference>
<evidence type="ECO:0000256" key="5">
    <source>
        <dbReference type="SAM" id="MobiDB-lite"/>
    </source>
</evidence>
<keyword evidence="9" id="KW-0067">ATP-binding</keyword>
<evidence type="ECO:0000256" key="6">
    <source>
        <dbReference type="SAM" id="Phobius"/>
    </source>
</evidence>
<dbReference type="EMBL" id="JABUKG010000025">
    <property type="protein sequence ID" value="MBY6322757.1"/>
    <property type="molecule type" value="Genomic_DNA"/>
</dbReference>
<dbReference type="Pfam" id="PF00005">
    <property type="entry name" value="ABC_tran"/>
    <property type="match status" value="1"/>
</dbReference>
<dbReference type="SUPFAM" id="SSF90123">
    <property type="entry name" value="ABC transporter transmembrane region"/>
    <property type="match status" value="1"/>
</dbReference>
<dbReference type="Pfam" id="PF00664">
    <property type="entry name" value="ABC_membrane"/>
    <property type="match status" value="1"/>
</dbReference>
<name>A0ABS7NXH2_9NOCA</name>
<gene>
    <name evidence="9" type="ORF">HQ605_18225</name>
</gene>
<dbReference type="PROSITE" id="PS00211">
    <property type="entry name" value="ABC_TRANSPORTER_1"/>
    <property type="match status" value="1"/>
</dbReference>
<feature type="transmembrane region" description="Helical" evidence="6">
    <location>
        <begin position="141"/>
        <end position="161"/>
    </location>
</feature>
<dbReference type="PANTHER" id="PTHR43394">
    <property type="entry name" value="ATP-DEPENDENT PERMEASE MDL1, MITOCHONDRIAL"/>
    <property type="match status" value="1"/>
</dbReference>
<dbReference type="Gene3D" id="1.20.1560.10">
    <property type="entry name" value="ABC transporter type 1, transmembrane domain"/>
    <property type="match status" value="1"/>
</dbReference>
<evidence type="ECO:0000256" key="2">
    <source>
        <dbReference type="ARBA" id="ARBA00022692"/>
    </source>
</evidence>
<evidence type="ECO:0000256" key="1">
    <source>
        <dbReference type="ARBA" id="ARBA00004651"/>
    </source>
</evidence>
<evidence type="ECO:0000313" key="9">
    <source>
        <dbReference type="EMBL" id="MBY6322757.1"/>
    </source>
</evidence>
<feature type="transmembrane region" description="Helical" evidence="6">
    <location>
        <begin position="114"/>
        <end position="135"/>
    </location>
</feature>